<dbReference type="InterPro" id="IPR013057">
    <property type="entry name" value="AA_transpt_TM"/>
</dbReference>
<sequence>MIFVAQIVGSMGVGDFFSVGQMFAAQLVFLIPLSFIRNLHRLEVPILGADVLIFFGLVVVLGYSVTRIAAVGAGPGLQAFRPDTCGLFIGTATFTFEGIPMVLPIKQSMAEPQQYWALFVKVFSGVVMFFVSFALIGYVAFGDAVHSIVILDLPAADPLVQAVKAAYACALILGSPLTFLPGGRITELWVFGESRQKGQWKWQKNALRTAEFCAFAVIGVYGGQYFEKFIALTGALCCAPIALIYPPLFHWRLCASSAFEKIIDAVLLAIGCAVGTLVFYQAVAM</sequence>
<dbReference type="Pfam" id="PF01490">
    <property type="entry name" value="Aa_trans"/>
    <property type="match status" value="1"/>
</dbReference>
<feature type="transmembrane region" description="Helical" evidence="5">
    <location>
        <begin position="86"/>
        <end position="103"/>
    </location>
</feature>
<dbReference type="EMBL" id="HBGW01023619">
    <property type="protein sequence ID" value="CAD9538438.1"/>
    <property type="molecule type" value="Transcribed_RNA"/>
</dbReference>
<name>A0A7S2NGG8_9DINO</name>
<keyword evidence="3 5" id="KW-1133">Transmembrane helix</keyword>
<proteinExistence type="predicted"/>
<evidence type="ECO:0000256" key="4">
    <source>
        <dbReference type="ARBA" id="ARBA00023136"/>
    </source>
</evidence>
<comment type="subcellular location">
    <subcellularLocation>
        <location evidence="1">Membrane</location>
        <topology evidence="1">Multi-pass membrane protein</topology>
    </subcellularLocation>
</comment>
<keyword evidence="2 5" id="KW-0812">Transmembrane</keyword>
<feature type="transmembrane region" description="Helical" evidence="5">
    <location>
        <begin position="47"/>
        <end position="66"/>
    </location>
</feature>
<dbReference type="PANTHER" id="PTHR22950:SF666">
    <property type="entry name" value="VACUOLAR AMINO ACID TRANSPORTER 4"/>
    <property type="match status" value="1"/>
</dbReference>
<evidence type="ECO:0000256" key="1">
    <source>
        <dbReference type="ARBA" id="ARBA00004141"/>
    </source>
</evidence>
<feature type="transmembrane region" description="Helical" evidence="5">
    <location>
        <begin position="262"/>
        <end position="283"/>
    </location>
</feature>
<evidence type="ECO:0000256" key="3">
    <source>
        <dbReference type="ARBA" id="ARBA00022989"/>
    </source>
</evidence>
<evidence type="ECO:0000259" key="6">
    <source>
        <dbReference type="Pfam" id="PF01490"/>
    </source>
</evidence>
<keyword evidence="4 5" id="KW-0472">Membrane</keyword>
<organism evidence="7">
    <name type="scientific">Zooxanthella nutricula</name>
    <dbReference type="NCBI Taxonomy" id="1333877"/>
    <lineage>
        <taxon>Eukaryota</taxon>
        <taxon>Sar</taxon>
        <taxon>Alveolata</taxon>
        <taxon>Dinophyceae</taxon>
        <taxon>Peridiniales</taxon>
        <taxon>Peridiniales incertae sedis</taxon>
        <taxon>Zooxanthella</taxon>
    </lineage>
</organism>
<dbReference type="AlphaFoldDB" id="A0A7S2NGG8"/>
<protein>
    <recommendedName>
        <fullName evidence="6">Amino acid transporter transmembrane domain-containing protein</fullName>
    </recommendedName>
</protein>
<dbReference type="GO" id="GO:0016020">
    <property type="term" value="C:membrane"/>
    <property type="evidence" value="ECO:0007669"/>
    <property type="project" value="UniProtKB-SubCell"/>
</dbReference>
<feature type="transmembrane region" description="Helical" evidence="5">
    <location>
        <begin position="229"/>
        <end position="250"/>
    </location>
</feature>
<evidence type="ECO:0000313" key="7">
    <source>
        <dbReference type="EMBL" id="CAD9538438.1"/>
    </source>
</evidence>
<dbReference type="PANTHER" id="PTHR22950">
    <property type="entry name" value="AMINO ACID TRANSPORTER"/>
    <property type="match status" value="1"/>
</dbReference>
<dbReference type="GO" id="GO:0015179">
    <property type="term" value="F:L-amino acid transmembrane transporter activity"/>
    <property type="evidence" value="ECO:0007669"/>
    <property type="project" value="TreeGrafter"/>
</dbReference>
<feature type="domain" description="Amino acid transporter transmembrane" evidence="6">
    <location>
        <begin position="20"/>
        <end position="282"/>
    </location>
</feature>
<evidence type="ECO:0000256" key="2">
    <source>
        <dbReference type="ARBA" id="ARBA00022692"/>
    </source>
</evidence>
<gene>
    <name evidence="7" type="ORF">BRAN1462_LOCUS14969</name>
</gene>
<feature type="transmembrane region" description="Helical" evidence="5">
    <location>
        <begin position="115"/>
        <end position="141"/>
    </location>
</feature>
<reference evidence="7" key="1">
    <citation type="submission" date="2021-01" db="EMBL/GenBank/DDBJ databases">
        <authorList>
            <person name="Corre E."/>
            <person name="Pelletier E."/>
            <person name="Niang G."/>
            <person name="Scheremetjew M."/>
            <person name="Finn R."/>
            <person name="Kale V."/>
            <person name="Holt S."/>
            <person name="Cochrane G."/>
            <person name="Meng A."/>
            <person name="Brown T."/>
            <person name="Cohen L."/>
        </authorList>
    </citation>
    <scope>NUCLEOTIDE SEQUENCE</scope>
    <source>
        <strain evidence="7">RCC3387</strain>
    </source>
</reference>
<evidence type="ECO:0000256" key="5">
    <source>
        <dbReference type="SAM" id="Phobius"/>
    </source>
</evidence>
<accession>A0A7S2NGG8</accession>
<feature type="transmembrane region" description="Helical" evidence="5">
    <location>
        <begin position="16"/>
        <end position="35"/>
    </location>
</feature>